<protein>
    <recommendedName>
        <fullName evidence="9">tRNA-specific 2-thiouridylase MnmA</fullName>
        <ecNumber evidence="9">2.8.1.13</ecNumber>
    </recommendedName>
</protein>
<dbReference type="InterPro" id="IPR023382">
    <property type="entry name" value="MnmA-like_central_sf"/>
</dbReference>
<feature type="site" description="Interaction with tRNA" evidence="9">
    <location>
        <position position="119"/>
    </location>
</feature>
<comment type="caution">
    <text evidence="12">The sequence shown here is derived from an EMBL/GenBank/DDBJ whole genome shotgun (WGS) entry which is preliminary data.</text>
</comment>
<keyword evidence="3 9" id="KW-0819">tRNA processing</keyword>
<evidence type="ECO:0000256" key="8">
    <source>
        <dbReference type="ARBA" id="ARBA00051542"/>
    </source>
</evidence>
<keyword evidence="9" id="KW-0963">Cytoplasm</keyword>
<sequence>MSKRVLVAMSGGVDSSITAKLLQEEGYQVEGAYMKLHGLEANHRESIRKVDKVAAHLGIPYHVLDRQQQFQELVYQPFIDIYRQGQTPNPCTFCNRTIKFGELLDFAHSLGCHYLATGHYIQCDGQFFYQAEDNSKDQSYFLFNVPRQNLLFLLFPLAQRLKSDVKAMAASIPPLQELASQAESNEICFVEDSYLDVLRQHLDGVDRPGDVVDETGKVVGRHRGYMHYTIGQRKGFDVPLSHTPLYVKQIDPQYNRIVVATKEAITCSTFTLRDVNLFFDPPAEGFDCQVKVRYRHAKVPAHITVQGTGATVQLQEPEKAIAPGQAAVFYDDRRLLGGGYIC</sequence>
<dbReference type="Gene3D" id="3.40.50.620">
    <property type="entry name" value="HUPs"/>
    <property type="match status" value="1"/>
</dbReference>
<dbReference type="PANTHER" id="PTHR11933">
    <property type="entry name" value="TRNA 5-METHYLAMINOMETHYL-2-THIOURIDYLATE -METHYLTRANSFERASE"/>
    <property type="match status" value="1"/>
</dbReference>
<dbReference type="GO" id="GO:0002143">
    <property type="term" value="P:tRNA wobble position uridine thiolation"/>
    <property type="evidence" value="ECO:0007669"/>
    <property type="project" value="TreeGrafter"/>
</dbReference>
<keyword evidence="2 9" id="KW-0808">Transferase</keyword>
<feature type="domain" description="tRNA-specific 2-thiouridylase MnmA-like C-terminal" evidence="10">
    <location>
        <begin position="269"/>
        <end position="341"/>
    </location>
</feature>
<dbReference type="CDD" id="cd01998">
    <property type="entry name" value="MnmA_TRMU-like"/>
    <property type="match status" value="1"/>
</dbReference>
<feature type="region of interest" description="Interaction with tRNA" evidence="9">
    <location>
        <begin position="293"/>
        <end position="294"/>
    </location>
</feature>
<dbReference type="Pfam" id="PF20258">
    <property type="entry name" value="tRNA_Me_trans_C"/>
    <property type="match status" value="1"/>
</dbReference>
<feature type="active site" description="Cysteine persulfide intermediate" evidence="9">
    <location>
        <position position="188"/>
    </location>
</feature>
<evidence type="ECO:0000259" key="10">
    <source>
        <dbReference type="Pfam" id="PF20258"/>
    </source>
</evidence>
<accession>A0A7W7Y6D1</accession>
<proteinExistence type="inferred from homology"/>
<evidence type="ECO:0000256" key="9">
    <source>
        <dbReference type="HAMAP-Rule" id="MF_00144"/>
    </source>
</evidence>
<dbReference type="GO" id="GO:0000049">
    <property type="term" value="F:tRNA binding"/>
    <property type="evidence" value="ECO:0007669"/>
    <property type="project" value="UniProtKB-KW"/>
</dbReference>
<evidence type="ECO:0000256" key="6">
    <source>
        <dbReference type="ARBA" id="ARBA00022884"/>
    </source>
</evidence>
<evidence type="ECO:0000256" key="7">
    <source>
        <dbReference type="ARBA" id="ARBA00023157"/>
    </source>
</evidence>
<feature type="region of interest" description="Interaction with tRNA" evidence="9">
    <location>
        <begin position="136"/>
        <end position="138"/>
    </location>
</feature>
<dbReference type="SUPFAM" id="SSF52402">
    <property type="entry name" value="Adenine nucleotide alpha hydrolases-like"/>
    <property type="match status" value="1"/>
</dbReference>
<dbReference type="InterPro" id="IPR004506">
    <property type="entry name" value="MnmA-like"/>
</dbReference>
<dbReference type="RefSeq" id="WP_183734189.1">
    <property type="nucleotide sequence ID" value="NZ_JACHID010000021.1"/>
</dbReference>
<evidence type="ECO:0000256" key="5">
    <source>
        <dbReference type="ARBA" id="ARBA00022840"/>
    </source>
</evidence>
<reference evidence="12 13" key="1">
    <citation type="submission" date="2020-08" db="EMBL/GenBank/DDBJ databases">
        <title>Genomic Encyclopedia of Type Strains, Phase IV (KMG-IV): sequencing the most valuable type-strain genomes for metagenomic binning, comparative biology and taxonomic classification.</title>
        <authorList>
            <person name="Goeker M."/>
        </authorList>
    </citation>
    <scope>NUCLEOTIDE SEQUENCE [LARGE SCALE GENOMIC DNA]</scope>
    <source>
        <strain evidence="12 13">DSM 22071</strain>
    </source>
</reference>
<dbReference type="InterPro" id="IPR014729">
    <property type="entry name" value="Rossmann-like_a/b/a_fold"/>
</dbReference>
<feature type="site" description="Interaction with tRNA" evidence="9">
    <location>
        <position position="325"/>
    </location>
</feature>
<dbReference type="InterPro" id="IPR046885">
    <property type="entry name" value="MnmA-like_C"/>
</dbReference>
<evidence type="ECO:0000256" key="1">
    <source>
        <dbReference type="ARBA" id="ARBA00022555"/>
    </source>
</evidence>
<dbReference type="NCBIfam" id="NF001138">
    <property type="entry name" value="PRK00143.1"/>
    <property type="match status" value="1"/>
</dbReference>
<evidence type="ECO:0000256" key="3">
    <source>
        <dbReference type="ARBA" id="ARBA00022694"/>
    </source>
</evidence>
<dbReference type="Proteomes" id="UP000528322">
    <property type="component" value="Unassembled WGS sequence"/>
</dbReference>
<feature type="domain" description="tRNA-specific 2-thiouridylase MnmA-like central" evidence="11">
    <location>
        <begin position="198"/>
        <end position="260"/>
    </location>
</feature>
<feature type="binding site" evidence="9">
    <location>
        <position position="34"/>
    </location>
    <ligand>
        <name>ATP</name>
        <dbReference type="ChEBI" id="CHEBI:30616"/>
    </ligand>
</feature>
<feature type="active site" description="Nucleophile" evidence="9">
    <location>
        <position position="94"/>
    </location>
</feature>
<comment type="catalytic activity">
    <reaction evidence="8 9">
        <text>S-sulfanyl-L-cysteinyl-[protein] + uridine(34) in tRNA + AH2 + ATP = 2-thiouridine(34) in tRNA + L-cysteinyl-[protein] + A + AMP + diphosphate + H(+)</text>
        <dbReference type="Rhea" id="RHEA:47032"/>
        <dbReference type="Rhea" id="RHEA-COMP:10131"/>
        <dbReference type="Rhea" id="RHEA-COMP:11726"/>
        <dbReference type="Rhea" id="RHEA-COMP:11727"/>
        <dbReference type="Rhea" id="RHEA-COMP:11728"/>
        <dbReference type="ChEBI" id="CHEBI:13193"/>
        <dbReference type="ChEBI" id="CHEBI:15378"/>
        <dbReference type="ChEBI" id="CHEBI:17499"/>
        <dbReference type="ChEBI" id="CHEBI:29950"/>
        <dbReference type="ChEBI" id="CHEBI:30616"/>
        <dbReference type="ChEBI" id="CHEBI:33019"/>
        <dbReference type="ChEBI" id="CHEBI:61963"/>
        <dbReference type="ChEBI" id="CHEBI:65315"/>
        <dbReference type="ChEBI" id="CHEBI:87170"/>
        <dbReference type="ChEBI" id="CHEBI:456215"/>
        <dbReference type="EC" id="2.8.1.13"/>
    </reaction>
</comment>
<organism evidence="12 13">
    <name type="scientific">Desulfurispira natronophila</name>
    <dbReference type="NCBI Taxonomy" id="682562"/>
    <lineage>
        <taxon>Bacteria</taxon>
        <taxon>Pseudomonadati</taxon>
        <taxon>Chrysiogenota</taxon>
        <taxon>Chrysiogenia</taxon>
        <taxon>Chrysiogenales</taxon>
        <taxon>Chrysiogenaceae</taxon>
        <taxon>Desulfurispira</taxon>
    </lineage>
</organism>
<keyword evidence="13" id="KW-1185">Reference proteome</keyword>
<dbReference type="HAMAP" id="MF_00144">
    <property type="entry name" value="tRNA_thiouridyl_MnmA"/>
    <property type="match status" value="1"/>
</dbReference>
<dbReference type="GO" id="GO:0005737">
    <property type="term" value="C:cytoplasm"/>
    <property type="evidence" value="ECO:0007669"/>
    <property type="project" value="UniProtKB-SubCell"/>
</dbReference>
<dbReference type="GO" id="GO:0005524">
    <property type="term" value="F:ATP binding"/>
    <property type="evidence" value="ECO:0007669"/>
    <property type="project" value="UniProtKB-KW"/>
</dbReference>
<comment type="caution">
    <text evidence="9">Lacks conserved residue(s) required for the propagation of feature annotation.</text>
</comment>
<feature type="binding site" evidence="9">
    <location>
        <begin position="8"/>
        <end position="15"/>
    </location>
    <ligand>
        <name>ATP</name>
        <dbReference type="ChEBI" id="CHEBI:30616"/>
    </ligand>
</feature>
<evidence type="ECO:0000313" key="12">
    <source>
        <dbReference type="EMBL" id="MBB5022883.1"/>
    </source>
</evidence>
<dbReference type="NCBIfam" id="TIGR00420">
    <property type="entry name" value="trmU"/>
    <property type="match status" value="1"/>
</dbReference>
<keyword evidence="1 9" id="KW-0820">tRNA-binding</keyword>
<keyword evidence="4 9" id="KW-0547">Nucleotide-binding</keyword>
<keyword evidence="5 9" id="KW-0067">ATP-binding</keyword>
<name>A0A7W7Y6D1_9BACT</name>
<evidence type="ECO:0000313" key="13">
    <source>
        <dbReference type="Proteomes" id="UP000528322"/>
    </source>
</evidence>
<dbReference type="PANTHER" id="PTHR11933:SF5">
    <property type="entry name" value="MITOCHONDRIAL TRNA-SPECIFIC 2-THIOURIDYLASE 1"/>
    <property type="match status" value="1"/>
</dbReference>
<dbReference type="FunFam" id="2.30.30.280:FF:000001">
    <property type="entry name" value="tRNA-specific 2-thiouridylase MnmA"/>
    <property type="match status" value="1"/>
</dbReference>
<comment type="subcellular location">
    <subcellularLocation>
        <location evidence="9">Cytoplasm</location>
    </subcellularLocation>
</comment>
<dbReference type="EC" id="2.8.1.13" evidence="9"/>
<dbReference type="AlphaFoldDB" id="A0A7W7Y6D1"/>
<keyword evidence="7" id="KW-1015">Disulfide bond</keyword>
<dbReference type="InterPro" id="IPR046884">
    <property type="entry name" value="MnmA-like_central"/>
</dbReference>
<evidence type="ECO:0000259" key="11">
    <source>
        <dbReference type="Pfam" id="PF20259"/>
    </source>
</evidence>
<feature type="binding site" evidence="9">
    <location>
        <position position="118"/>
    </location>
    <ligand>
        <name>ATP</name>
        <dbReference type="ChEBI" id="CHEBI:30616"/>
    </ligand>
</feature>
<comment type="function">
    <text evidence="9">Catalyzes the 2-thiolation of uridine at the wobble position (U34) of tRNA, leading to the formation of s(2)U34.</text>
</comment>
<dbReference type="Gene3D" id="2.30.30.280">
    <property type="entry name" value="Adenine nucleotide alpha hydrolases-like domains"/>
    <property type="match status" value="1"/>
</dbReference>
<dbReference type="GO" id="GO:0103016">
    <property type="term" value="F:tRNA-uridine 2-sulfurtransferase activity"/>
    <property type="evidence" value="ECO:0007669"/>
    <property type="project" value="UniProtKB-EC"/>
</dbReference>
<keyword evidence="6 9" id="KW-0694">RNA-binding</keyword>
<dbReference type="Pfam" id="PF20259">
    <property type="entry name" value="tRNA_Me_trans_M"/>
    <property type="match status" value="1"/>
</dbReference>
<evidence type="ECO:0000256" key="4">
    <source>
        <dbReference type="ARBA" id="ARBA00022741"/>
    </source>
</evidence>
<dbReference type="EMBL" id="JACHID010000021">
    <property type="protein sequence ID" value="MBB5022883.1"/>
    <property type="molecule type" value="Genomic_DNA"/>
</dbReference>
<gene>
    <name evidence="9" type="primary">mnmA</name>
    <name evidence="12" type="ORF">HNR37_002230</name>
</gene>
<comment type="similarity">
    <text evidence="9">Belongs to the MnmA/TRMU family.</text>
</comment>
<dbReference type="Pfam" id="PF03054">
    <property type="entry name" value="tRNA_Me_trans"/>
    <property type="match status" value="1"/>
</dbReference>
<evidence type="ECO:0000256" key="2">
    <source>
        <dbReference type="ARBA" id="ARBA00022679"/>
    </source>
</evidence>
<dbReference type="Gene3D" id="2.40.30.10">
    <property type="entry name" value="Translation factors"/>
    <property type="match status" value="1"/>
</dbReference>